<proteinExistence type="predicted"/>
<accession>A0ABV5SVP9</accession>
<protein>
    <recommendedName>
        <fullName evidence="4">Lysoplasmalogenase</fullName>
    </recommendedName>
</protein>
<evidence type="ECO:0000256" key="1">
    <source>
        <dbReference type="SAM" id="Phobius"/>
    </source>
</evidence>
<keyword evidence="1" id="KW-0812">Transmembrane</keyword>
<organism evidence="2 3">
    <name type="scientific">Agromyces lapidis</name>
    <dbReference type="NCBI Taxonomy" id="279574"/>
    <lineage>
        <taxon>Bacteria</taxon>
        <taxon>Bacillati</taxon>
        <taxon>Actinomycetota</taxon>
        <taxon>Actinomycetes</taxon>
        <taxon>Micrococcales</taxon>
        <taxon>Microbacteriaceae</taxon>
        <taxon>Agromyces</taxon>
    </lineage>
</organism>
<dbReference type="EMBL" id="JBHMBL010000002">
    <property type="protein sequence ID" value="MFB9643134.1"/>
    <property type="molecule type" value="Genomic_DNA"/>
</dbReference>
<comment type="caution">
    <text evidence="2">The sequence shown here is derived from an EMBL/GenBank/DDBJ whole genome shotgun (WGS) entry which is preliminary data.</text>
</comment>
<gene>
    <name evidence="2" type="ORF">ACFFQV_12630</name>
</gene>
<evidence type="ECO:0008006" key="4">
    <source>
        <dbReference type="Google" id="ProtNLM"/>
    </source>
</evidence>
<feature type="transmembrane region" description="Helical" evidence="1">
    <location>
        <begin position="76"/>
        <end position="94"/>
    </location>
</feature>
<feature type="transmembrane region" description="Helical" evidence="1">
    <location>
        <begin position="176"/>
        <end position="197"/>
    </location>
</feature>
<dbReference type="RefSeq" id="WP_157422209.1">
    <property type="nucleotide sequence ID" value="NZ_BAAANI010000002.1"/>
</dbReference>
<feature type="transmembrane region" description="Helical" evidence="1">
    <location>
        <begin position="24"/>
        <end position="43"/>
    </location>
</feature>
<feature type="transmembrane region" description="Helical" evidence="1">
    <location>
        <begin position="49"/>
        <end position="69"/>
    </location>
</feature>
<dbReference type="Proteomes" id="UP001589667">
    <property type="component" value="Unassembled WGS sequence"/>
</dbReference>
<keyword evidence="3" id="KW-1185">Reference proteome</keyword>
<keyword evidence="1" id="KW-0472">Membrane</keyword>
<feature type="transmembrane region" description="Helical" evidence="1">
    <location>
        <begin position="100"/>
        <end position="116"/>
    </location>
</feature>
<name>A0ABV5SVP9_9MICO</name>
<evidence type="ECO:0000313" key="2">
    <source>
        <dbReference type="EMBL" id="MFB9643134.1"/>
    </source>
</evidence>
<reference evidence="2 3" key="1">
    <citation type="submission" date="2024-09" db="EMBL/GenBank/DDBJ databases">
        <authorList>
            <person name="Sun Q."/>
            <person name="Mori K."/>
        </authorList>
    </citation>
    <scope>NUCLEOTIDE SEQUENCE [LARGE SCALE GENOMIC DNA]</scope>
    <source>
        <strain evidence="2 3">JCM 14321</strain>
    </source>
</reference>
<sequence length="198" mass="20218">MNRTDHAAPTATDGTAVTTPPPSIPLIVVALAIGVASGIGLLFSGYPEALSATVPMTALGIATLCYLAAAVTGLRWVAWLVVGVGTVLVFGAELLDVPRWAALTGAGVVLVVVGLIRRPRVTTPQALAMLAYFGVAVVALALEPRIGLALAGAALAAHAAWDFVHYRRNEVVGRSLALWCMGLDLALGFVCIGIAIAG</sequence>
<keyword evidence="1" id="KW-1133">Transmembrane helix</keyword>
<evidence type="ECO:0000313" key="3">
    <source>
        <dbReference type="Proteomes" id="UP001589667"/>
    </source>
</evidence>